<name>A0A4R2TF05_9FIRM</name>
<dbReference type="RefSeq" id="WP_165913686.1">
    <property type="nucleotide sequence ID" value="NZ_CP058648.1"/>
</dbReference>
<proteinExistence type="predicted"/>
<keyword evidence="1" id="KW-0175">Coiled coil</keyword>
<protein>
    <submittedName>
        <fullName evidence="2">Uncharacterized protein</fullName>
    </submittedName>
</protein>
<gene>
    <name evidence="2" type="ORF">EDD79_101810</name>
</gene>
<dbReference type="Proteomes" id="UP000295504">
    <property type="component" value="Unassembled WGS sequence"/>
</dbReference>
<evidence type="ECO:0000313" key="2">
    <source>
        <dbReference type="EMBL" id="TCQ02130.1"/>
    </source>
</evidence>
<organism evidence="2 3">
    <name type="scientific">Serpentinicella alkaliphila</name>
    <dbReference type="NCBI Taxonomy" id="1734049"/>
    <lineage>
        <taxon>Bacteria</taxon>
        <taxon>Bacillati</taxon>
        <taxon>Bacillota</taxon>
        <taxon>Clostridia</taxon>
        <taxon>Peptostreptococcales</taxon>
        <taxon>Natronincolaceae</taxon>
        <taxon>Serpentinicella</taxon>
    </lineage>
</organism>
<accession>A0A4R2TF05</accession>
<feature type="coiled-coil region" evidence="1">
    <location>
        <begin position="26"/>
        <end position="53"/>
    </location>
</feature>
<evidence type="ECO:0000313" key="3">
    <source>
        <dbReference type="Proteomes" id="UP000295504"/>
    </source>
</evidence>
<sequence length="57" mass="6714">MAEIFLALLVAVYIFYIVAFQIPNQIKSIEEKIDILKLNIHEVQIRINEISRKLDDK</sequence>
<comment type="caution">
    <text evidence="2">The sequence shown here is derived from an EMBL/GenBank/DDBJ whole genome shotgun (WGS) entry which is preliminary data.</text>
</comment>
<keyword evidence="3" id="KW-1185">Reference proteome</keyword>
<dbReference type="EMBL" id="SLYC01000018">
    <property type="protein sequence ID" value="TCQ02130.1"/>
    <property type="molecule type" value="Genomic_DNA"/>
</dbReference>
<evidence type="ECO:0000256" key="1">
    <source>
        <dbReference type="SAM" id="Coils"/>
    </source>
</evidence>
<reference evidence="2 3" key="1">
    <citation type="submission" date="2019-03" db="EMBL/GenBank/DDBJ databases">
        <title>Genomic Encyclopedia of Type Strains, Phase IV (KMG-IV): sequencing the most valuable type-strain genomes for metagenomic binning, comparative biology and taxonomic classification.</title>
        <authorList>
            <person name="Goeker M."/>
        </authorList>
    </citation>
    <scope>NUCLEOTIDE SEQUENCE [LARGE SCALE GENOMIC DNA]</scope>
    <source>
        <strain evidence="2 3">DSM 100013</strain>
    </source>
</reference>
<dbReference type="AlphaFoldDB" id="A0A4R2TF05"/>